<sequence>MNKTIALAAITLVAVIMGLSSFAPAAMATPSEDRGDGTHNPKVKWCHFDRDFNDDGDTNTNDRTWEVLR</sequence>
<accession>A0A0F9DD12</accession>
<gene>
    <name evidence="1" type="ORF">LCGC14_2503170</name>
</gene>
<name>A0A0F9DD12_9ZZZZ</name>
<dbReference type="AlphaFoldDB" id="A0A0F9DD12"/>
<feature type="non-terminal residue" evidence="1">
    <location>
        <position position="69"/>
    </location>
</feature>
<protein>
    <submittedName>
        <fullName evidence="1">Uncharacterized protein</fullName>
    </submittedName>
</protein>
<reference evidence="1" key="1">
    <citation type="journal article" date="2015" name="Nature">
        <title>Complex archaea that bridge the gap between prokaryotes and eukaryotes.</title>
        <authorList>
            <person name="Spang A."/>
            <person name="Saw J.H."/>
            <person name="Jorgensen S.L."/>
            <person name="Zaremba-Niedzwiedzka K."/>
            <person name="Martijn J."/>
            <person name="Lind A.E."/>
            <person name="van Eijk R."/>
            <person name="Schleper C."/>
            <person name="Guy L."/>
            <person name="Ettema T.J."/>
        </authorList>
    </citation>
    <scope>NUCLEOTIDE SEQUENCE</scope>
</reference>
<evidence type="ECO:0000313" key="1">
    <source>
        <dbReference type="EMBL" id="KKL15681.1"/>
    </source>
</evidence>
<organism evidence="1">
    <name type="scientific">marine sediment metagenome</name>
    <dbReference type="NCBI Taxonomy" id="412755"/>
    <lineage>
        <taxon>unclassified sequences</taxon>
        <taxon>metagenomes</taxon>
        <taxon>ecological metagenomes</taxon>
    </lineage>
</organism>
<dbReference type="EMBL" id="LAZR01039968">
    <property type="protein sequence ID" value="KKL15681.1"/>
    <property type="molecule type" value="Genomic_DNA"/>
</dbReference>
<proteinExistence type="predicted"/>
<comment type="caution">
    <text evidence="1">The sequence shown here is derived from an EMBL/GenBank/DDBJ whole genome shotgun (WGS) entry which is preliminary data.</text>
</comment>